<keyword evidence="9" id="KW-1185">Reference proteome</keyword>
<organism evidence="8 9">
    <name type="scientific">Hyunsoonleella aestuarii</name>
    <dbReference type="NCBI Taxonomy" id="912802"/>
    <lineage>
        <taxon>Bacteria</taxon>
        <taxon>Pseudomonadati</taxon>
        <taxon>Bacteroidota</taxon>
        <taxon>Flavobacteriia</taxon>
        <taxon>Flavobacteriales</taxon>
        <taxon>Flavobacteriaceae</taxon>
    </lineage>
</organism>
<dbReference type="PANTHER" id="PTHR30026:SF20">
    <property type="entry name" value="OUTER MEMBRANE PROTEIN TOLC"/>
    <property type="match status" value="1"/>
</dbReference>
<keyword evidence="7" id="KW-0998">Cell outer membrane</keyword>
<evidence type="ECO:0000313" key="9">
    <source>
        <dbReference type="Proteomes" id="UP001500027"/>
    </source>
</evidence>
<sequence length="449" mass="50903">MTTKELKKYLILFACFTTIVSFSQQKKWTLRECVDYALEHNISVQQSILDQNLADIDEDQALYNFLPNLNANSSFNINTGANINPATNQFENSTFESASGGISSGVNIFSGLKNWKVLQRARLNKVAAQYRLDKIKDDISLFVANSFLQILANKERIKVLKTQNYITALNIENTKTLVESGVLPEGDLLELNATNASQLQQIIQAENDLFISQLGLAQTLQLQEYETFDVVDVDYNLIAETILEKSPTEIANKAKEEVNDIKIAQANLDLAVKDLEVTKADYYPTLSGFLSYNTRWSSSQTNPFTGEEINFIDQLYLFDGTAIGLQLNVPIFNRFNTRNSVRRSNINIQRLEFDKKQAELDLESTVYQAYNDAKNAKKSYEAALKVVEARELAFNYAQDRYDVGLSNAFDLNQSRGQLDNAQSDVIRTKFDYLFSLKVLEFYFGVSTFN</sequence>
<evidence type="ECO:0000256" key="6">
    <source>
        <dbReference type="ARBA" id="ARBA00023136"/>
    </source>
</evidence>
<dbReference type="PANTHER" id="PTHR30026">
    <property type="entry name" value="OUTER MEMBRANE PROTEIN TOLC"/>
    <property type="match status" value="1"/>
</dbReference>
<keyword evidence="3" id="KW-0813">Transport</keyword>
<evidence type="ECO:0000313" key="8">
    <source>
        <dbReference type="EMBL" id="GAA4269139.1"/>
    </source>
</evidence>
<dbReference type="SUPFAM" id="SSF56954">
    <property type="entry name" value="Outer membrane efflux proteins (OEP)"/>
    <property type="match status" value="1"/>
</dbReference>
<name>A0ABP8EAD3_9FLAO</name>
<evidence type="ECO:0000256" key="1">
    <source>
        <dbReference type="ARBA" id="ARBA00004442"/>
    </source>
</evidence>
<keyword evidence="4" id="KW-1134">Transmembrane beta strand</keyword>
<protein>
    <submittedName>
        <fullName evidence="8">TolC family protein</fullName>
    </submittedName>
</protein>
<keyword evidence="6" id="KW-0472">Membrane</keyword>
<comment type="caution">
    <text evidence="8">The sequence shown here is derived from an EMBL/GenBank/DDBJ whole genome shotgun (WGS) entry which is preliminary data.</text>
</comment>
<evidence type="ECO:0000256" key="3">
    <source>
        <dbReference type="ARBA" id="ARBA00022448"/>
    </source>
</evidence>
<evidence type="ECO:0000256" key="4">
    <source>
        <dbReference type="ARBA" id="ARBA00022452"/>
    </source>
</evidence>
<dbReference type="Gene3D" id="1.20.1600.10">
    <property type="entry name" value="Outer membrane efflux proteins (OEP)"/>
    <property type="match status" value="1"/>
</dbReference>
<dbReference type="InterPro" id="IPR003423">
    <property type="entry name" value="OMP_efflux"/>
</dbReference>
<comment type="subcellular location">
    <subcellularLocation>
        <location evidence="1">Cell outer membrane</location>
    </subcellularLocation>
</comment>
<dbReference type="InterPro" id="IPR051906">
    <property type="entry name" value="TolC-like"/>
</dbReference>
<dbReference type="Proteomes" id="UP001500027">
    <property type="component" value="Unassembled WGS sequence"/>
</dbReference>
<comment type="similarity">
    <text evidence="2">Belongs to the outer membrane factor (OMF) (TC 1.B.17) family.</text>
</comment>
<evidence type="ECO:0000256" key="7">
    <source>
        <dbReference type="ARBA" id="ARBA00023237"/>
    </source>
</evidence>
<evidence type="ECO:0000256" key="5">
    <source>
        <dbReference type="ARBA" id="ARBA00022692"/>
    </source>
</evidence>
<gene>
    <name evidence="8" type="ORF">GCM10022257_12400</name>
</gene>
<proteinExistence type="inferred from homology"/>
<keyword evidence="5" id="KW-0812">Transmembrane</keyword>
<evidence type="ECO:0000256" key="2">
    <source>
        <dbReference type="ARBA" id="ARBA00007613"/>
    </source>
</evidence>
<accession>A0ABP8EAD3</accession>
<reference evidence="9" key="1">
    <citation type="journal article" date="2019" name="Int. J. Syst. Evol. Microbiol.">
        <title>The Global Catalogue of Microorganisms (GCM) 10K type strain sequencing project: providing services to taxonomists for standard genome sequencing and annotation.</title>
        <authorList>
            <consortium name="The Broad Institute Genomics Platform"/>
            <consortium name="The Broad Institute Genome Sequencing Center for Infectious Disease"/>
            <person name="Wu L."/>
            <person name="Ma J."/>
        </authorList>
    </citation>
    <scope>NUCLEOTIDE SEQUENCE [LARGE SCALE GENOMIC DNA]</scope>
    <source>
        <strain evidence="9">JCM 17452</strain>
    </source>
</reference>
<dbReference type="RefSeq" id="WP_139000950.1">
    <property type="nucleotide sequence ID" value="NZ_BAABAV010000001.1"/>
</dbReference>
<dbReference type="Pfam" id="PF02321">
    <property type="entry name" value="OEP"/>
    <property type="match status" value="2"/>
</dbReference>
<dbReference type="EMBL" id="BAABAV010000001">
    <property type="protein sequence ID" value="GAA4269139.1"/>
    <property type="molecule type" value="Genomic_DNA"/>
</dbReference>